<dbReference type="Pfam" id="PF07727">
    <property type="entry name" value="RVT_2"/>
    <property type="match status" value="1"/>
</dbReference>
<sequence length="329" mass="37453">MFTLFTNSIKVILLLYVDDIILTGSCILFLSKFINILNFEFDISDQGKLHYFLGVQVTKKSEGLFLDQAKYIAELLKKHACLSVKPVKTPSCVKHDWHDSTSEILPDPTVYRSLVGGLRYLFFTRPDITFDVNLASQFMHKPTQAHLQGIKRILRYLAGTINHGLLLHKVYNYSLSVYSDSDWAGCQTRRSTTGFYIYLGSNIISWSSKKQQTVARSSTKAEYRALASAASKTTWIQQLLGELHISIPKAPVIFRDNISAMYLFYNLVLHSRSKRIHIDYHFVREKISLGDLVVKHISTHSQLANVLTKSLSTTKFEALLFNLNLRPPG</sequence>
<dbReference type="InterPro" id="IPR013103">
    <property type="entry name" value="RVT_2"/>
</dbReference>
<proteinExistence type="predicted"/>
<evidence type="ECO:0000313" key="4">
    <source>
        <dbReference type="Proteomes" id="UP001454036"/>
    </source>
</evidence>
<name>A0AAV3RQK3_LITER</name>
<dbReference type="Proteomes" id="UP001454036">
    <property type="component" value="Unassembled WGS sequence"/>
</dbReference>
<keyword evidence="4" id="KW-1185">Reference proteome</keyword>
<organism evidence="3 4">
    <name type="scientific">Lithospermum erythrorhizon</name>
    <name type="common">Purple gromwell</name>
    <name type="synonym">Lithospermum officinale var. erythrorhizon</name>
    <dbReference type="NCBI Taxonomy" id="34254"/>
    <lineage>
        <taxon>Eukaryota</taxon>
        <taxon>Viridiplantae</taxon>
        <taxon>Streptophyta</taxon>
        <taxon>Embryophyta</taxon>
        <taxon>Tracheophyta</taxon>
        <taxon>Spermatophyta</taxon>
        <taxon>Magnoliopsida</taxon>
        <taxon>eudicotyledons</taxon>
        <taxon>Gunneridae</taxon>
        <taxon>Pentapetalae</taxon>
        <taxon>asterids</taxon>
        <taxon>lamiids</taxon>
        <taxon>Boraginales</taxon>
        <taxon>Boraginaceae</taxon>
        <taxon>Boraginoideae</taxon>
        <taxon>Lithospermeae</taxon>
        <taxon>Lithospermum</taxon>
    </lineage>
</organism>
<feature type="domain" description="Reverse transcriptase Ty1/copia-type" evidence="2">
    <location>
        <begin position="4"/>
        <end position="90"/>
    </location>
</feature>
<evidence type="ECO:0000313" key="3">
    <source>
        <dbReference type="EMBL" id="GAA0181528.1"/>
    </source>
</evidence>
<comment type="caution">
    <text evidence="3">The sequence shown here is derived from an EMBL/GenBank/DDBJ whole genome shotgun (WGS) entry which is preliminary data.</text>
</comment>
<accession>A0AAV3RQK3</accession>
<feature type="transmembrane region" description="Helical" evidence="1">
    <location>
        <begin position="12"/>
        <end position="34"/>
    </location>
</feature>
<dbReference type="SUPFAM" id="SSF56672">
    <property type="entry name" value="DNA/RNA polymerases"/>
    <property type="match status" value="1"/>
</dbReference>
<protein>
    <submittedName>
        <fullName evidence="3">Transmembrane signal receptor</fullName>
    </submittedName>
</protein>
<dbReference type="AlphaFoldDB" id="A0AAV3RQK3"/>
<keyword evidence="3" id="KW-0675">Receptor</keyword>
<dbReference type="EMBL" id="BAABME010028718">
    <property type="protein sequence ID" value="GAA0181528.1"/>
    <property type="molecule type" value="Genomic_DNA"/>
</dbReference>
<keyword evidence="1" id="KW-0472">Membrane</keyword>
<dbReference type="InterPro" id="IPR043502">
    <property type="entry name" value="DNA/RNA_pol_sf"/>
</dbReference>
<evidence type="ECO:0000259" key="2">
    <source>
        <dbReference type="Pfam" id="PF07727"/>
    </source>
</evidence>
<evidence type="ECO:0000256" key="1">
    <source>
        <dbReference type="SAM" id="Phobius"/>
    </source>
</evidence>
<gene>
    <name evidence="3" type="ORF">LIER_42278</name>
</gene>
<keyword evidence="1" id="KW-1133">Transmembrane helix</keyword>
<dbReference type="CDD" id="cd09272">
    <property type="entry name" value="RNase_HI_RT_Ty1"/>
    <property type="match status" value="1"/>
</dbReference>
<dbReference type="PANTHER" id="PTHR11439:SF463">
    <property type="entry name" value="REVERSE TRANSCRIPTASE TY1_COPIA-TYPE DOMAIN-CONTAINING PROTEIN"/>
    <property type="match status" value="1"/>
</dbReference>
<dbReference type="PANTHER" id="PTHR11439">
    <property type="entry name" value="GAG-POL-RELATED RETROTRANSPOSON"/>
    <property type="match status" value="1"/>
</dbReference>
<keyword evidence="1 3" id="KW-0812">Transmembrane</keyword>
<reference evidence="3 4" key="1">
    <citation type="submission" date="2024-01" db="EMBL/GenBank/DDBJ databases">
        <title>The complete chloroplast genome sequence of Lithospermum erythrorhizon: insights into the phylogenetic relationship among Boraginaceae species and the maternal lineages of purple gromwells.</title>
        <authorList>
            <person name="Okada T."/>
            <person name="Watanabe K."/>
        </authorList>
    </citation>
    <scope>NUCLEOTIDE SEQUENCE [LARGE SCALE GENOMIC DNA]</scope>
</reference>